<accession>A0ABS0TH36</accession>
<gene>
    <name evidence="4" type="ORF">I6U50_09915</name>
</gene>
<feature type="region of interest" description="Disordered" evidence="2">
    <location>
        <begin position="725"/>
        <end position="750"/>
    </location>
</feature>
<comment type="caution">
    <text evidence="4">The sequence shown here is derived from an EMBL/GenBank/DDBJ whole genome shotgun (WGS) entry which is preliminary data.</text>
</comment>
<keyword evidence="1" id="KW-0175">Coiled coil</keyword>
<dbReference type="PANTHER" id="PTHR45615">
    <property type="entry name" value="MYOSIN HEAVY CHAIN, NON-MUSCLE"/>
    <property type="match status" value="1"/>
</dbReference>
<sequence>MENFKQIKGKLAGFIRKFYLNKLLKGVILFLGIGLLYFLVVLAIEHYFWLEPAARTFLFWIFIGVEAMLLGYFVLMPITKLFKFSKGISNEEASRIIGAHFPEVNDKLLNILQLKKDTHQSELLLAGIEQKSAQLNKVPFTRAVDYKENKKYLKYALFPLILILGLLVSGNINLVAAPLDRLAKYNTQFEAPAPFEFIILNDSLKAREFSEYKILVKTKGDIIPEKPEISYNNQTYFLKQIAPGSFEYTFKRLQNDLQFRLHANGINSKTYTLKTLKVPKLLDFNLKLTYPNYIGRRSDSINGSGNITVPEGTKITWDFMTRNTGIVNFSTKDSLIKLPVQNTNVQYSQSLYSNLNYSLSTSNTSIKNFEAIDYSINVIKDEYPKIEIQQKIDSIDGRTQYFYGKLSDDYGLNSLNLIYYIDNKVDSVKKQEILISKAAFDDFHYTFPGNLDLIPGETYNFYFKVWDNDGVNGSKSSKSSIFSYRKQTAAEIEEEQLEEQGESINKLSESLENIKSSEEELEELNRLQKENINLDYNQRKKLENFIQRQKQQSEMMRNYSEKLKNSFEQNQDEFNTNSPEEEELKKRLDRNEKRLQENEALLDELQKIADKINREDLGEKLEELSKRNQSEERNLEQLLELTKQYYVEEKLQKLSRDLSELSERQEKLSENSDVDKLKKQQEISAEFEEFREEMDQLEKDNNQLQKPKDLPRDDVDEESIKNELKEAEENIESGNEQKTKEKQKNAAQQMEEMSRKMQQRSMQQSGEALKADIETLRQILDNLVTFSFQQEDLFEVFNKIDIDNPGYASKLRRQSDLRENFRHIDDSLYSLALSNPMITENITKNLTDIEFEIDKSLERLAENELSRGTASQQYVITGANDLGVMLSEILAMMQQQANPQLGKGQGEQSDFQLQDIIKKQQEINKDFQEQQQQRNGEQQEGKRPGEGMGEGEMEQLYEIYKEQQQLRQRLQDLNKKNGSVQGKQIEREMRKAEEQLLNKGFDAKNLQQLLKLEHQLMELEDALLQQGRNNKRESETNLKEFNNSAKDQSIKAKEYFNSIEILNRQSLPLRQIYKQKIKNYFERTDN</sequence>
<dbReference type="EMBL" id="JAEHNY010000008">
    <property type="protein sequence ID" value="MBI6120332.1"/>
    <property type="molecule type" value="Genomic_DNA"/>
</dbReference>
<feature type="transmembrane region" description="Helical" evidence="3">
    <location>
        <begin position="23"/>
        <end position="44"/>
    </location>
</feature>
<keyword evidence="3" id="KW-1133">Transmembrane helix</keyword>
<keyword evidence="3" id="KW-0472">Membrane</keyword>
<dbReference type="PANTHER" id="PTHR45615:SF80">
    <property type="entry name" value="GRIP DOMAIN-CONTAINING PROTEIN"/>
    <property type="match status" value="1"/>
</dbReference>
<proteinExistence type="predicted"/>
<keyword evidence="3" id="KW-0812">Transmembrane</keyword>
<evidence type="ECO:0000313" key="5">
    <source>
        <dbReference type="Proteomes" id="UP000635665"/>
    </source>
</evidence>
<evidence type="ECO:0000256" key="2">
    <source>
        <dbReference type="SAM" id="MobiDB-lite"/>
    </source>
</evidence>
<dbReference type="RefSeq" id="WP_198638726.1">
    <property type="nucleotide sequence ID" value="NZ_JAEHNY010000008.1"/>
</dbReference>
<organism evidence="4 5">
    <name type="scientific">Salegentibacter maritimus</name>
    <dbReference type="NCBI Taxonomy" id="2794347"/>
    <lineage>
        <taxon>Bacteria</taxon>
        <taxon>Pseudomonadati</taxon>
        <taxon>Bacteroidota</taxon>
        <taxon>Flavobacteriia</taxon>
        <taxon>Flavobacteriales</taxon>
        <taxon>Flavobacteriaceae</taxon>
        <taxon>Salegentibacter</taxon>
    </lineage>
</organism>
<name>A0ABS0TH36_9FLAO</name>
<protein>
    <submittedName>
        <fullName evidence="4">Uncharacterized protein</fullName>
    </submittedName>
</protein>
<feature type="transmembrane region" description="Helical" evidence="3">
    <location>
        <begin position="155"/>
        <end position="176"/>
    </location>
</feature>
<evidence type="ECO:0000313" key="4">
    <source>
        <dbReference type="EMBL" id="MBI6120332.1"/>
    </source>
</evidence>
<feature type="region of interest" description="Disordered" evidence="2">
    <location>
        <begin position="927"/>
        <end position="949"/>
    </location>
</feature>
<evidence type="ECO:0000256" key="1">
    <source>
        <dbReference type="SAM" id="Coils"/>
    </source>
</evidence>
<feature type="transmembrane region" description="Helical" evidence="3">
    <location>
        <begin position="56"/>
        <end position="75"/>
    </location>
</feature>
<feature type="compositionally biased region" description="Polar residues" evidence="2">
    <location>
        <begin position="567"/>
        <end position="578"/>
    </location>
</feature>
<feature type="region of interest" description="Disordered" evidence="2">
    <location>
        <begin position="567"/>
        <end position="586"/>
    </location>
</feature>
<dbReference type="Proteomes" id="UP000635665">
    <property type="component" value="Unassembled WGS sequence"/>
</dbReference>
<keyword evidence="5" id="KW-1185">Reference proteome</keyword>
<reference evidence="4 5" key="1">
    <citation type="submission" date="2020-12" db="EMBL/GenBank/DDBJ databases">
        <title>Salegentibacter orientalis sp. nov., isolated from costal sediment.</title>
        <authorList>
            <person name="Lian F.-B."/>
        </authorList>
    </citation>
    <scope>NUCLEOTIDE SEQUENCE [LARGE SCALE GENOMIC DNA]</scope>
    <source>
        <strain evidence="4 5">F60176</strain>
    </source>
</reference>
<evidence type="ECO:0000256" key="3">
    <source>
        <dbReference type="SAM" id="Phobius"/>
    </source>
</evidence>
<feature type="coiled-coil region" evidence="1">
    <location>
        <begin position="490"/>
        <end position="537"/>
    </location>
</feature>
<feature type="compositionally biased region" description="Basic and acidic residues" evidence="2">
    <location>
        <begin position="735"/>
        <end position="744"/>
    </location>
</feature>